<keyword evidence="1" id="KW-0614">Plasmid</keyword>
<proteinExistence type="predicted"/>
<dbReference type="AlphaFoldDB" id="W5SX49"/>
<dbReference type="HOGENOM" id="CLU_3402371_0_0_12"/>
<organism evidence="1">
    <name type="scientific">Borrelia coriaceae ATCC 43381</name>
    <dbReference type="NCBI Taxonomy" id="1408429"/>
    <lineage>
        <taxon>Bacteria</taxon>
        <taxon>Pseudomonadati</taxon>
        <taxon>Spirochaetota</taxon>
        <taxon>Spirochaetia</taxon>
        <taxon>Spirochaetales</taxon>
        <taxon>Borreliaceae</taxon>
        <taxon>Borrelia</taxon>
    </lineage>
</organism>
<gene>
    <name evidence="1" type="ORF">BCO_0900091</name>
</gene>
<accession>W5SX49</accession>
<geneLocation type="plasmid" evidence="1">
    <name>unnamed</name>
</geneLocation>
<reference evidence="1" key="1">
    <citation type="submission" date="2013-04" db="EMBL/GenBank/DDBJ databases">
        <title>Comparative Genomics of Relapsing Fever Spirochetes.</title>
        <authorList>
            <person name="Schwan T.G."/>
            <person name="Raffel S.J."/>
            <person name="Porcella S.F."/>
            <person name="Martens C.A."/>
            <person name="Bruno D.P."/>
            <person name="Ricklefs S.M."/>
            <person name="Barbian K.B."/>
        </authorList>
    </citation>
    <scope>NUCLEOTIDE SEQUENCE</scope>
    <source>
        <strain evidence="1">Co53</strain>
        <plasmid evidence="1">unnamed</plasmid>
    </source>
</reference>
<protein>
    <submittedName>
        <fullName evidence="1">Uncharacterized protein</fullName>
    </submittedName>
</protein>
<evidence type="ECO:0000313" key="1">
    <source>
        <dbReference type="EMBL" id="AHH11475.1"/>
    </source>
</evidence>
<name>W5SX49_9SPIR</name>
<dbReference type="EMBL" id="CP005755">
    <property type="protein sequence ID" value="AHH11475.1"/>
    <property type="molecule type" value="Genomic_DNA"/>
</dbReference>
<sequence length="30" mass="3743">MQVKKEHLREVNLKKVIVIRKDKLKLLQKW</sequence>